<dbReference type="InterPro" id="IPR011029">
    <property type="entry name" value="DEATH-like_dom_sf"/>
</dbReference>
<evidence type="ECO:0000256" key="1">
    <source>
        <dbReference type="SAM" id="Coils"/>
    </source>
</evidence>
<feature type="domain" description="Death" evidence="2">
    <location>
        <begin position="70"/>
        <end position="143"/>
    </location>
</feature>
<name>A0A1B6C388_9HEMI</name>
<dbReference type="PROSITE" id="PS50017">
    <property type="entry name" value="DEATH_DOMAIN"/>
    <property type="match status" value="1"/>
</dbReference>
<keyword evidence="1" id="KW-0175">Coiled coil</keyword>
<protein>
    <recommendedName>
        <fullName evidence="2">Death domain-containing protein</fullName>
    </recommendedName>
</protein>
<dbReference type="AlphaFoldDB" id="A0A1B6C388"/>
<evidence type="ECO:0000259" key="2">
    <source>
        <dbReference type="PROSITE" id="PS50017"/>
    </source>
</evidence>
<organism evidence="3">
    <name type="scientific">Clastoptera arizonana</name>
    <name type="common">Arizona spittle bug</name>
    <dbReference type="NCBI Taxonomy" id="38151"/>
    <lineage>
        <taxon>Eukaryota</taxon>
        <taxon>Metazoa</taxon>
        <taxon>Ecdysozoa</taxon>
        <taxon>Arthropoda</taxon>
        <taxon>Hexapoda</taxon>
        <taxon>Insecta</taxon>
        <taxon>Pterygota</taxon>
        <taxon>Neoptera</taxon>
        <taxon>Paraneoptera</taxon>
        <taxon>Hemiptera</taxon>
        <taxon>Auchenorrhyncha</taxon>
        <taxon>Cercopoidea</taxon>
        <taxon>Clastopteridae</taxon>
        <taxon>Clastoptera</taxon>
    </lineage>
</organism>
<dbReference type="CDD" id="cd01670">
    <property type="entry name" value="Death"/>
    <property type="match status" value="1"/>
</dbReference>
<sequence>METETRKNEALREEILIKEQTNNKKEEAEGLILVNNLANIDAFYLFGTEEGIKVAKSICLMITSVGNLNANWSELGAKLGLSSLELQCIEKESYKINNHYTDRTEMVLFTYASRNKNATVNNILQALMDLHRWDIVLYLLKSKYIFDLANKVNSKYENSNSNCDSIINKDSCKINGIIPLNHKFLADQLPMTLNENLKPEQYGFNPINIPNEFLQKSKICQNSNQQEPFQYCKLVMLTFAEDGKLFAEELAKDLARKKINTLPFGVVILQNHKNDIVSNAEEFIIHLFPQMDYVIPILTAGYFRALSDERFSSSNLLDERYIKFIHDLMNKYYTKNQCRNKKVRCIIPNKDKEIVHNNARFKNEPVLNSAWYNENNIEEFLISLIQR</sequence>
<dbReference type="GO" id="GO:0007165">
    <property type="term" value="P:signal transduction"/>
    <property type="evidence" value="ECO:0007669"/>
    <property type="project" value="InterPro"/>
</dbReference>
<dbReference type="Pfam" id="PF00531">
    <property type="entry name" value="Death"/>
    <property type="match status" value="1"/>
</dbReference>
<dbReference type="Gene3D" id="1.10.533.10">
    <property type="entry name" value="Death Domain, Fas"/>
    <property type="match status" value="1"/>
</dbReference>
<dbReference type="EMBL" id="GEDC01029549">
    <property type="protein sequence ID" value="JAS07749.1"/>
    <property type="molecule type" value="Transcribed_RNA"/>
</dbReference>
<dbReference type="SUPFAM" id="SSF47986">
    <property type="entry name" value="DEATH domain"/>
    <property type="match status" value="1"/>
</dbReference>
<feature type="coiled-coil region" evidence="1">
    <location>
        <begin position="1"/>
        <end position="28"/>
    </location>
</feature>
<dbReference type="InterPro" id="IPR000488">
    <property type="entry name" value="Death_dom"/>
</dbReference>
<proteinExistence type="predicted"/>
<accession>A0A1B6C388</accession>
<evidence type="ECO:0000313" key="3">
    <source>
        <dbReference type="EMBL" id="JAS07749.1"/>
    </source>
</evidence>
<reference evidence="3" key="1">
    <citation type="submission" date="2015-12" db="EMBL/GenBank/DDBJ databases">
        <title>De novo transcriptome assembly of four potential Pierce s Disease insect vectors from Arizona vineyards.</title>
        <authorList>
            <person name="Tassone E.E."/>
        </authorList>
    </citation>
    <scope>NUCLEOTIDE SEQUENCE</scope>
</reference>
<gene>
    <name evidence="3" type="ORF">g.29335</name>
</gene>